<organism evidence="1 2">
    <name type="scientific">Xanthomonas boreopolis</name>
    <dbReference type="NCBI Taxonomy" id="86183"/>
    <lineage>
        <taxon>Bacteria</taxon>
        <taxon>Pseudomonadati</taxon>
        <taxon>Pseudomonadota</taxon>
        <taxon>Gammaproteobacteria</taxon>
        <taxon>Lysobacterales</taxon>
        <taxon>Lysobacteraceae</taxon>
        <taxon>Xanthomonas</taxon>
    </lineage>
</organism>
<dbReference type="EMBL" id="BNBA01000025">
    <property type="protein sequence ID" value="GHH57383.1"/>
    <property type="molecule type" value="Genomic_DNA"/>
</dbReference>
<proteinExistence type="predicted"/>
<dbReference type="AlphaFoldDB" id="A0A919F9U8"/>
<evidence type="ECO:0000313" key="1">
    <source>
        <dbReference type="EMBL" id="GHH57383.1"/>
    </source>
</evidence>
<dbReference type="Proteomes" id="UP000623958">
    <property type="component" value="Unassembled WGS sequence"/>
</dbReference>
<dbReference type="RefSeq" id="WP_434029671.1">
    <property type="nucleotide sequence ID" value="NZ_BNBA01000025.1"/>
</dbReference>
<sequence>MTCLNALQMEVANASCCLIPKCTDVSKCPDHMILRKEASTIRTEVRMRSASIRRLLSMQCGALTCLLPPPAPRWRSAGGFGQVRHHQHTAEIPEQLIQQLLVEPASEGAPLPARLDAVDRLHHQAVLPFILGFLLPGPAYHGHVTSQRDADLDPARIP</sequence>
<comment type="caution">
    <text evidence="1">The sequence shown here is derived from an EMBL/GenBank/DDBJ whole genome shotgun (WGS) entry which is preliminary data.</text>
</comment>
<keyword evidence="2" id="KW-1185">Reference proteome</keyword>
<gene>
    <name evidence="1" type="ORF">GCM10009090_28440</name>
</gene>
<accession>A0A919F9U8</accession>
<name>A0A919F9U8_9XANT</name>
<evidence type="ECO:0000313" key="2">
    <source>
        <dbReference type="Proteomes" id="UP000623958"/>
    </source>
</evidence>
<reference evidence="1" key="2">
    <citation type="submission" date="2020-09" db="EMBL/GenBank/DDBJ databases">
        <authorList>
            <person name="Sun Q."/>
            <person name="Ohkuma M."/>
        </authorList>
    </citation>
    <scope>NUCLEOTIDE SEQUENCE</scope>
    <source>
        <strain evidence="1">JCM 13306</strain>
    </source>
</reference>
<protein>
    <submittedName>
        <fullName evidence="1">Uncharacterized protein</fullName>
    </submittedName>
</protein>
<reference evidence="1" key="1">
    <citation type="journal article" date="2014" name="Int. J. Syst. Evol. Microbiol.">
        <title>Complete genome sequence of Corynebacterium casei LMG S-19264T (=DSM 44701T), isolated from a smear-ripened cheese.</title>
        <authorList>
            <consortium name="US DOE Joint Genome Institute (JGI-PGF)"/>
            <person name="Walter F."/>
            <person name="Albersmeier A."/>
            <person name="Kalinowski J."/>
            <person name="Ruckert C."/>
        </authorList>
    </citation>
    <scope>NUCLEOTIDE SEQUENCE</scope>
    <source>
        <strain evidence="1">JCM 13306</strain>
    </source>
</reference>